<proteinExistence type="inferred from homology"/>
<comment type="similarity">
    <text evidence="7">Belongs to the class-I aminoacyl-tRNA synthetase family. GluQ subfamily.</text>
</comment>
<keyword evidence="4 7" id="KW-0862">Zinc</keyword>
<keyword evidence="3 7" id="KW-0547">Nucleotide-binding</keyword>
<comment type="function">
    <text evidence="7">Catalyzes the tRNA-independent activation of glutamate in presence of ATP and the subsequent transfer of glutamate onto a tRNA(Asp). Glutamate is transferred on the 2-amino-5-(4,5-dihydroxy-2-cyclopenten-1-yl) moiety of the queuosine in the wobble position of the QUC anticodon.</text>
</comment>
<feature type="binding site" evidence="7">
    <location>
        <position position="126"/>
    </location>
    <ligand>
        <name>Zn(2+)</name>
        <dbReference type="ChEBI" id="CHEBI:29105"/>
    </ligand>
</feature>
<feature type="domain" description="Glutamyl/glutaminyl-tRNA synthetase class Ib catalytic" evidence="9">
    <location>
        <begin position="16"/>
        <end position="242"/>
    </location>
</feature>
<dbReference type="PRINTS" id="PR00987">
    <property type="entry name" value="TRNASYNTHGLU"/>
</dbReference>
<evidence type="ECO:0000256" key="3">
    <source>
        <dbReference type="ARBA" id="ARBA00022741"/>
    </source>
</evidence>
<keyword evidence="6 7" id="KW-0030">Aminoacyl-tRNA synthetase</keyword>
<feature type="binding site" evidence="7">
    <location>
        <position position="179"/>
    </location>
    <ligand>
        <name>L-glutamate</name>
        <dbReference type="ChEBI" id="CHEBI:29985"/>
    </ligand>
</feature>
<dbReference type="PANTHER" id="PTHR43311:SF1">
    <property type="entry name" value="GLUTAMYL-Q TRNA(ASP) SYNTHETASE"/>
    <property type="match status" value="1"/>
</dbReference>
<dbReference type="Gene3D" id="3.40.50.620">
    <property type="entry name" value="HUPs"/>
    <property type="match status" value="1"/>
</dbReference>
<feature type="binding site" evidence="7">
    <location>
        <position position="238"/>
    </location>
    <ligand>
        <name>ATP</name>
        <dbReference type="ChEBI" id="CHEBI:30616"/>
    </ligand>
</feature>
<evidence type="ECO:0000313" key="10">
    <source>
        <dbReference type="EMBL" id="MCE2596492.1"/>
    </source>
</evidence>
<feature type="binding site" evidence="7">
    <location>
        <position position="52"/>
    </location>
    <ligand>
        <name>L-glutamate</name>
        <dbReference type="ChEBI" id="CHEBI:29985"/>
    </ligand>
</feature>
<dbReference type="SUPFAM" id="SSF52374">
    <property type="entry name" value="Nucleotidylyl transferase"/>
    <property type="match status" value="1"/>
</dbReference>
<dbReference type="Proteomes" id="UP001201273">
    <property type="component" value="Unassembled WGS sequence"/>
</dbReference>
<evidence type="ECO:0000256" key="7">
    <source>
        <dbReference type="HAMAP-Rule" id="MF_01428"/>
    </source>
</evidence>
<keyword evidence="5 7" id="KW-0067">ATP-binding</keyword>
<dbReference type="Pfam" id="PF00749">
    <property type="entry name" value="tRNA-synt_1c"/>
    <property type="match status" value="1"/>
</dbReference>
<feature type="binding site" evidence="7">
    <location>
        <position position="197"/>
    </location>
    <ligand>
        <name>L-glutamate</name>
        <dbReference type="ChEBI" id="CHEBI:29985"/>
    </ligand>
</feature>
<feature type="binding site" evidence="7">
    <location>
        <position position="110"/>
    </location>
    <ligand>
        <name>Zn(2+)</name>
        <dbReference type="ChEBI" id="CHEBI:29105"/>
    </ligand>
</feature>
<comment type="cofactor">
    <cofactor evidence="7">
        <name>Zn(2+)</name>
        <dbReference type="ChEBI" id="CHEBI:29105"/>
    </cofactor>
    <text evidence="7">Binds 1 zinc ion per subunit.</text>
</comment>
<keyword evidence="8" id="KW-0648">Protein biosynthesis</keyword>
<reference evidence="10 11" key="1">
    <citation type="journal article" date="2022" name="Environ. Microbiol. Rep.">
        <title>Eco-phylogenetic analyses reveal divergent evolution of vitamin B12 metabolism in the marine bacterial family 'Psychromonadaceae'.</title>
        <authorList>
            <person name="Jin X."/>
            <person name="Yang Y."/>
            <person name="Cao H."/>
            <person name="Gao B."/>
            <person name="Zhao Z."/>
        </authorList>
    </citation>
    <scope>NUCLEOTIDE SEQUENCE [LARGE SCALE GENOMIC DNA]</scope>
    <source>
        <strain evidence="10 11">MKS20</strain>
    </source>
</reference>
<dbReference type="HAMAP" id="MF_01428">
    <property type="entry name" value="Glu_Q_tRNA_synth"/>
    <property type="match status" value="1"/>
</dbReference>
<organism evidence="10 11">
    <name type="scientific">Motilimonas cestriensis</name>
    <dbReference type="NCBI Taxonomy" id="2742685"/>
    <lineage>
        <taxon>Bacteria</taxon>
        <taxon>Pseudomonadati</taxon>
        <taxon>Pseudomonadota</taxon>
        <taxon>Gammaproteobacteria</taxon>
        <taxon>Alteromonadales</taxon>
        <taxon>Alteromonadales genera incertae sedis</taxon>
        <taxon>Motilimonas</taxon>
    </lineage>
</organism>
<dbReference type="GO" id="GO:0016874">
    <property type="term" value="F:ligase activity"/>
    <property type="evidence" value="ECO:0007669"/>
    <property type="project" value="UniProtKB-KW"/>
</dbReference>
<evidence type="ECO:0000256" key="6">
    <source>
        <dbReference type="ARBA" id="ARBA00023146"/>
    </source>
</evidence>
<name>A0ABS8WDV4_9GAMM</name>
<feature type="binding site" evidence="7">
    <location>
        <position position="122"/>
    </location>
    <ligand>
        <name>Zn(2+)</name>
        <dbReference type="ChEBI" id="CHEBI:29105"/>
    </ligand>
</feature>
<dbReference type="RefSeq" id="WP_233054132.1">
    <property type="nucleotide sequence ID" value="NZ_JAIMJA010000020.1"/>
</dbReference>
<evidence type="ECO:0000256" key="2">
    <source>
        <dbReference type="ARBA" id="ARBA00022723"/>
    </source>
</evidence>
<keyword evidence="11" id="KW-1185">Reference proteome</keyword>
<evidence type="ECO:0000256" key="8">
    <source>
        <dbReference type="RuleBase" id="RU363037"/>
    </source>
</evidence>
<accession>A0ABS8WDV4</accession>
<keyword evidence="1 7" id="KW-0436">Ligase</keyword>
<dbReference type="InterPro" id="IPR049940">
    <property type="entry name" value="GluQ/Sye"/>
</dbReference>
<sequence length="299" mass="33238">MIPPSKDSSAHHYIGRFAPSPSGPLHFGSLIAALGSYLQAKSQQGSWLVRIEDIDPPREVAGADQAILRSLEQYGLHWDQEVRYQSQQSDYYEDVIAELKQRGLCYACQCTRAQIKQQGGLYLGHCRQLGLDPQDRAIRLQVDKGVSAFIDKLQGEVSIPHNMATEDFIIKRKDGLFAYNLAVTLDDIQQGITEVVRGADLLLPTARQIGLMQQLKAPVPDYVHLPLAVTEPGFKLSKQNHAPAISDLDVTLTTWQALAFLGQQPPPELQSSGQQTLLNWAVDHWSLDKVAHQEEIILS</sequence>
<evidence type="ECO:0000313" key="11">
    <source>
        <dbReference type="Proteomes" id="UP001201273"/>
    </source>
</evidence>
<comment type="caution">
    <text evidence="10">The sequence shown here is derived from an EMBL/GenBank/DDBJ whole genome shotgun (WGS) entry which is preliminary data.</text>
</comment>
<feature type="short sequence motif" description="'HIGH' region" evidence="7">
    <location>
        <begin position="19"/>
        <end position="29"/>
    </location>
</feature>
<dbReference type="PANTHER" id="PTHR43311">
    <property type="entry name" value="GLUTAMATE--TRNA LIGASE"/>
    <property type="match status" value="1"/>
</dbReference>
<evidence type="ECO:0000256" key="1">
    <source>
        <dbReference type="ARBA" id="ARBA00022598"/>
    </source>
</evidence>
<feature type="binding site" evidence="7">
    <location>
        <position position="108"/>
    </location>
    <ligand>
        <name>Zn(2+)</name>
        <dbReference type="ChEBI" id="CHEBI:29105"/>
    </ligand>
</feature>
<dbReference type="EMBL" id="JAIMJA010000020">
    <property type="protein sequence ID" value="MCE2596492.1"/>
    <property type="molecule type" value="Genomic_DNA"/>
</dbReference>
<gene>
    <name evidence="10" type="primary">gluQRS</name>
    <name evidence="7" type="synonym">gluQ</name>
    <name evidence="10" type="ORF">K6Y31_16980</name>
</gene>
<keyword evidence="2 7" id="KW-0479">Metal-binding</keyword>
<dbReference type="InterPro" id="IPR014729">
    <property type="entry name" value="Rossmann-like_a/b/a_fold"/>
</dbReference>
<evidence type="ECO:0000259" key="9">
    <source>
        <dbReference type="Pfam" id="PF00749"/>
    </source>
</evidence>
<dbReference type="NCBIfam" id="NF004314">
    <property type="entry name" value="PRK05710.1-3"/>
    <property type="match status" value="1"/>
</dbReference>
<dbReference type="EC" id="6.1.1.-" evidence="7"/>
<evidence type="ECO:0000256" key="4">
    <source>
        <dbReference type="ARBA" id="ARBA00022833"/>
    </source>
</evidence>
<evidence type="ECO:0000256" key="5">
    <source>
        <dbReference type="ARBA" id="ARBA00022840"/>
    </source>
</evidence>
<dbReference type="InterPro" id="IPR022380">
    <property type="entry name" value="Glu-Q_tRNA(Asp)_Synthase"/>
</dbReference>
<dbReference type="InterPro" id="IPR020058">
    <property type="entry name" value="Glu/Gln-tRNA-synth_Ib_cat-dom"/>
</dbReference>
<feature type="binding site" evidence="7">
    <location>
        <begin position="16"/>
        <end position="20"/>
    </location>
    <ligand>
        <name>L-glutamate</name>
        <dbReference type="ChEBI" id="CHEBI:29985"/>
    </ligand>
</feature>
<dbReference type="NCBIfam" id="TIGR03838">
    <property type="entry name" value="queuosine_YadB"/>
    <property type="match status" value="1"/>
</dbReference>
<dbReference type="InterPro" id="IPR000924">
    <property type="entry name" value="Glu/Gln-tRNA-synth"/>
</dbReference>
<protein>
    <recommendedName>
        <fullName evidence="7">Glutamyl-Q tRNA(Asp) synthetase</fullName>
        <shortName evidence="7">Glu-Q-RSs</shortName>
        <ecNumber evidence="7">6.1.1.-</ecNumber>
    </recommendedName>
</protein>
<feature type="short sequence motif" description="'KMSKS' region" evidence="7">
    <location>
        <begin position="235"/>
        <end position="239"/>
    </location>
</feature>